<gene>
    <name evidence="2" type="ORF">NDES1114_LOCUS16469</name>
</gene>
<protein>
    <submittedName>
        <fullName evidence="2">Uncharacterized protein</fullName>
    </submittedName>
</protein>
<feature type="compositionally biased region" description="Low complexity" evidence="1">
    <location>
        <begin position="13"/>
        <end position="30"/>
    </location>
</feature>
<organism evidence="2">
    <name type="scientific">Neobodo designis</name>
    <name type="common">Flagellated protozoan</name>
    <name type="synonym">Bodo designis</name>
    <dbReference type="NCBI Taxonomy" id="312471"/>
    <lineage>
        <taxon>Eukaryota</taxon>
        <taxon>Discoba</taxon>
        <taxon>Euglenozoa</taxon>
        <taxon>Kinetoplastea</taxon>
        <taxon>Metakinetoplastina</taxon>
        <taxon>Neobodonida</taxon>
        <taxon>Neobodo</taxon>
    </lineage>
</organism>
<proteinExistence type="predicted"/>
<name>A0A7S1M186_NEODS</name>
<dbReference type="EMBL" id="HBGF01024856">
    <property type="protein sequence ID" value="CAD9119298.1"/>
    <property type="molecule type" value="Transcribed_RNA"/>
</dbReference>
<dbReference type="AlphaFoldDB" id="A0A7S1M186"/>
<reference evidence="2" key="1">
    <citation type="submission" date="2021-01" db="EMBL/GenBank/DDBJ databases">
        <authorList>
            <person name="Corre E."/>
            <person name="Pelletier E."/>
            <person name="Niang G."/>
            <person name="Scheremetjew M."/>
            <person name="Finn R."/>
            <person name="Kale V."/>
            <person name="Holt S."/>
            <person name="Cochrane G."/>
            <person name="Meng A."/>
            <person name="Brown T."/>
            <person name="Cohen L."/>
        </authorList>
    </citation>
    <scope>NUCLEOTIDE SEQUENCE</scope>
    <source>
        <strain evidence="2">CCAP 1951/1</strain>
    </source>
</reference>
<evidence type="ECO:0000256" key="1">
    <source>
        <dbReference type="SAM" id="MobiDB-lite"/>
    </source>
</evidence>
<sequence>MHAVRHLRELPTASSDAAASADSQALDSPSTDFAEQGDWSESAGPDATAWVSVFHRSLDVSLSPDAAATQATGADAATDGTASPSLLPPARHALPCIGNGPASRNADAVHVGDPVFPMPVVFACVNKCHAGDDRAMVEPSISSFTSASASADELTPANPPSHVHITTVAKYTKLTREEVLTRLAALSRDNASLHRVLAKIASGRR</sequence>
<feature type="region of interest" description="Disordered" evidence="1">
    <location>
        <begin position="1"/>
        <end position="44"/>
    </location>
</feature>
<evidence type="ECO:0000313" key="2">
    <source>
        <dbReference type="EMBL" id="CAD9119298.1"/>
    </source>
</evidence>
<accession>A0A7S1M186</accession>